<gene>
    <name evidence="4" type="ORF">APZ00_01340</name>
</gene>
<dbReference type="Pfam" id="PF12833">
    <property type="entry name" value="HTH_18"/>
    <property type="match status" value="1"/>
</dbReference>
<dbReference type="SMART" id="SM00342">
    <property type="entry name" value="HTH_ARAC"/>
    <property type="match status" value="1"/>
</dbReference>
<feature type="domain" description="HTH araC/xylS-type" evidence="3">
    <location>
        <begin position="246"/>
        <end position="350"/>
    </location>
</feature>
<dbReference type="EMBL" id="CP013068">
    <property type="protein sequence ID" value="ALV25887.1"/>
    <property type="molecule type" value="Genomic_DNA"/>
</dbReference>
<keyword evidence="1" id="KW-0805">Transcription regulation</keyword>
<name>A0A0U3EIK5_9HYPH</name>
<evidence type="ECO:0000259" key="3">
    <source>
        <dbReference type="PROSITE" id="PS01124"/>
    </source>
</evidence>
<evidence type="ECO:0000256" key="2">
    <source>
        <dbReference type="ARBA" id="ARBA00023163"/>
    </source>
</evidence>
<keyword evidence="5" id="KW-1185">Reference proteome</keyword>
<dbReference type="PROSITE" id="PS01124">
    <property type="entry name" value="HTH_ARAC_FAMILY_2"/>
    <property type="match status" value="1"/>
</dbReference>
<protein>
    <recommendedName>
        <fullName evidence="3">HTH araC/xylS-type domain-containing protein</fullName>
    </recommendedName>
</protein>
<dbReference type="eggNOG" id="COG2207">
    <property type="taxonomic scope" value="Bacteria"/>
</dbReference>
<proteinExistence type="predicted"/>
<dbReference type="GO" id="GO:0003700">
    <property type="term" value="F:DNA-binding transcription factor activity"/>
    <property type="evidence" value="ECO:0007669"/>
    <property type="project" value="InterPro"/>
</dbReference>
<dbReference type="AlphaFoldDB" id="A0A0U3EIK5"/>
<dbReference type="SUPFAM" id="SSF46689">
    <property type="entry name" value="Homeodomain-like"/>
    <property type="match status" value="1"/>
</dbReference>
<organism evidence="4 5">
    <name type="scientific">Pannonibacter phragmitetus</name>
    <dbReference type="NCBI Taxonomy" id="121719"/>
    <lineage>
        <taxon>Bacteria</taxon>
        <taxon>Pseudomonadati</taxon>
        <taxon>Pseudomonadota</taxon>
        <taxon>Alphaproteobacteria</taxon>
        <taxon>Hyphomicrobiales</taxon>
        <taxon>Stappiaceae</taxon>
        <taxon>Pannonibacter</taxon>
    </lineage>
</organism>
<dbReference type="Pfam" id="PF14525">
    <property type="entry name" value="AraC_binding_2"/>
    <property type="match status" value="1"/>
</dbReference>
<dbReference type="InterPro" id="IPR035418">
    <property type="entry name" value="AraC-bd_2"/>
</dbReference>
<accession>A0A0U3EIK5</accession>
<sequence length="356" mass="38395">MSEKAEGTGQKTLVQAMQMQAIQMPLSGHARVATQDVDQAAEEVGRIFCSHRLRPSDHGRDFFACHNSRAFSGGSINYVAYGGEVEIDPGCLERFFLVQIPLTSGAEVRIGSQMVTTGAARAASVLSPTRPSLMRWKASCGQVILKLERQAVEDMFAALTGSEAQEIVFDPQLRLDSEPGRTLGAQILALARLADQIPRGDPAGAEALNRLGWSTTHALLWTHAGTARDRLCATPQDIAGAGHKVSRALDYIDAHLADPIGFSELASACGYSLRALQLAFQAERGQTISQALQERRLSMLRQHLMAARGRRDGTANITTLMQACGLQHAGRAAGAYRDLFGETPAETLRALRKSTS</sequence>
<dbReference type="Proteomes" id="UP000064921">
    <property type="component" value="Chromosome"/>
</dbReference>
<evidence type="ECO:0000313" key="5">
    <source>
        <dbReference type="Proteomes" id="UP000064921"/>
    </source>
</evidence>
<dbReference type="InterPro" id="IPR009057">
    <property type="entry name" value="Homeodomain-like_sf"/>
</dbReference>
<dbReference type="KEGG" id="pphr:APZ00_01340"/>
<evidence type="ECO:0000256" key="1">
    <source>
        <dbReference type="ARBA" id="ARBA00023015"/>
    </source>
</evidence>
<dbReference type="PANTHER" id="PTHR47893:SF1">
    <property type="entry name" value="REGULATORY PROTEIN PCHR"/>
    <property type="match status" value="1"/>
</dbReference>
<dbReference type="GO" id="GO:0043565">
    <property type="term" value="F:sequence-specific DNA binding"/>
    <property type="evidence" value="ECO:0007669"/>
    <property type="project" value="InterPro"/>
</dbReference>
<keyword evidence="2" id="KW-0804">Transcription</keyword>
<dbReference type="InterPro" id="IPR053142">
    <property type="entry name" value="PchR_regulatory_protein"/>
</dbReference>
<dbReference type="InterPro" id="IPR018060">
    <property type="entry name" value="HTH_AraC"/>
</dbReference>
<dbReference type="STRING" id="121719.APZ00_01340"/>
<evidence type="ECO:0000313" key="4">
    <source>
        <dbReference type="EMBL" id="ALV25887.1"/>
    </source>
</evidence>
<reference evidence="4 5" key="1">
    <citation type="submission" date="2015-10" db="EMBL/GenBank/DDBJ databases">
        <title>The world's first case of liver abscess caused by Pannonibacter phragmitetus.</title>
        <authorList>
            <person name="Ming D."/>
            <person name="Wang M."/>
            <person name="Zhou Y."/>
            <person name="Jiang T."/>
            <person name="Hu S."/>
        </authorList>
    </citation>
    <scope>NUCLEOTIDE SEQUENCE [LARGE SCALE GENOMIC DNA]</scope>
    <source>
        <strain evidence="4 5">31801</strain>
    </source>
</reference>
<dbReference type="Gene3D" id="1.10.10.60">
    <property type="entry name" value="Homeodomain-like"/>
    <property type="match status" value="1"/>
</dbReference>
<dbReference type="PANTHER" id="PTHR47893">
    <property type="entry name" value="REGULATORY PROTEIN PCHR"/>
    <property type="match status" value="1"/>
</dbReference>